<dbReference type="PANTHER" id="PTHR33164:SF43">
    <property type="entry name" value="HTH-TYPE TRANSCRIPTIONAL REPRESSOR YETL"/>
    <property type="match status" value="1"/>
</dbReference>
<keyword evidence="6" id="KW-1185">Reference proteome</keyword>
<reference evidence="5 6" key="1">
    <citation type="submission" date="2018-06" db="EMBL/GenBank/DDBJ databases">
        <title>Noncontiguous genome sequence of Ruminococcaceae bacterium ASD2818.</title>
        <authorList>
            <person name="Chaplin A.V."/>
            <person name="Sokolova S.R."/>
            <person name="Kochetkova T.O."/>
            <person name="Goltsov A.Y."/>
            <person name="Trofimov D.Y."/>
            <person name="Efimov B.A."/>
        </authorList>
    </citation>
    <scope>NUCLEOTIDE SEQUENCE [LARGE SCALE GENOMIC DNA]</scope>
    <source>
        <strain evidence="5 6">ASD2818</strain>
    </source>
</reference>
<dbReference type="GO" id="GO:0003700">
    <property type="term" value="F:DNA-binding transcription factor activity"/>
    <property type="evidence" value="ECO:0007669"/>
    <property type="project" value="InterPro"/>
</dbReference>
<keyword evidence="2" id="KW-0238">DNA-binding</keyword>
<dbReference type="InterPro" id="IPR036388">
    <property type="entry name" value="WH-like_DNA-bd_sf"/>
</dbReference>
<keyword evidence="1" id="KW-0805">Transcription regulation</keyword>
<comment type="caution">
    <text evidence="5">The sequence shown here is derived from an EMBL/GenBank/DDBJ whole genome shotgun (WGS) entry which is preliminary data.</text>
</comment>
<evidence type="ECO:0000256" key="1">
    <source>
        <dbReference type="ARBA" id="ARBA00023015"/>
    </source>
</evidence>
<dbReference type="SMART" id="SM00347">
    <property type="entry name" value="HTH_MARR"/>
    <property type="match status" value="1"/>
</dbReference>
<dbReference type="InterPro" id="IPR036390">
    <property type="entry name" value="WH_DNA-bd_sf"/>
</dbReference>
<dbReference type="PANTHER" id="PTHR33164">
    <property type="entry name" value="TRANSCRIPTIONAL REGULATOR, MARR FAMILY"/>
    <property type="match status" value="1"/>
</dbReference>
<sequence>MNQITGLLLCIRKTVKLYESMLKPVCDHYRLTLIEADIISFLQNNPGKDTAGDIVGLRMLSKGNVSQAVESLIQKSLLQRQQDRSDRRKIHLSLTPAAQPVTAEIDEIRERYLKKIFAGFSPEERELFAELNSRIIENAKNAMGKVD</sequence>
<dbReference type="AlphaFoldDB" id="A0A328UL32"/>
<dbReference type="EMBL" id="QLYR01000002">
    <property type="protein sequence ID" value="RAQ29665.1"/>
    <property type="molecule type" value="Genomic_DNA"/>
</dbReference>
<proteinExistence type="predicted"/>
<dbReference type="PROSITE" id="PS50995">
    <property type="entry name" value="HTH_MARR_2"/>
    <property type="match status" value="1"/>
</dbReference>
<feature type="domain" description="HTH marR-type" evidence="4">
    <location>
        <begin position="1"/>
        <end position="137"/>
    </location>
</feature>
<name>A0A328UL32_9FIRM</name>
<dbReference type="RefSeq" id="WP_112332095.1">
    <property type="nucleotide sequence ID" value="NZ_JADPHD010000008.1"/>
</dbReference>
<keyword evidence="3" id="KW-0804">Transcription</keyword>
<gene>
    <name evidence="5" type="ORF">DPQ25_05010</name>
</gene>
<dbReference type="GO" id="GO:0003677">
    <property type="term" value="F:DNA binding"/>
    <property type="evidence" value="ECO:0007669"/>
    <property type="project" value="UniProtKB-KW"/>
</dbReference>
<evidence type="ECO:0000256" key="3">
    <source>
        <dbReference type="ARBA" id="ARBA00023163"/>
    </source>
</evidence>
<dbReference type="InterPro" id="IPR023187">
    <property type="entry name" value="Tscrpt_reg_MarR-type_CS"/>
</dbReference>
<dbReference type="PRINTS" id="PR00598">
    <property type="entry name" value="HTHMARR"/>
</dbReference>
<evidence type="ECO:0000313" key="6">
    <source>
        <dbReference type="Proteomes" id="UP000249377"/>
    </source>
</evidence>
<dbReference type="Gene3D" id="1.10.10.10">
    <property type="entry name" value="Winged helix-like DNA-binding domain superfamily/Winged helix DNA-binding domain"/>
    <property type="match status" value="1"/>
</dbReference>
<organism evidence="5 6">
    <name type="scientific">Hydrogeniiclostridium mannosilyticum</name>
    <dbReference type="NCBI Taxonomy" id="2764322"/>
    <lineage>
        <taxon>Bacteria</taxon>
        <taxon>Bacillati</taxon>
        <taxon>Bacillota</taxon>
        <taxon>Clostridia</taxon>
        <taxon>Eubacteriales</taxon>
        <taxon>Acutalibacteraceae</taxon>
        <taxon>Hydrogeniiclostridium</taxon>
    </lineage>
</organism>
<evidence type="ECO:0000256" key="2">
    <source>
        <dbReference type="ARBA" id="ARBA00023125"/>
    </source>
</evidence>
<dbReference type="InterPro" id="IPR039422">
    <property type="entry name" value="MarR/SlyA-like"/>
</dbReference>
<dbReference type="Pfam" id="PF12802">
    <property type="entry name" value="MarR_2"/>
    <property type="match status" value="1"/>
</dbReference>
<dbReference type="InterPro" id="IPR000835">
    <property type="entry name" value="HTH_MarR-typ"/>
</dbReference>
<dbReference type="GO" id="GO:0006950">
    <property type="term" value="P:response to stress"/>
    <property type="evidence" value="ECO:0007669"/>
    <property type="project" value="TreeGrafter"/>
</dbReference>
<accession>A0A328UL32</accession>
<evidence type="ECO:0000259" key="4">
    <source>
        <dbReference type="PROSITE" id="PS50995"/>
    </source>
</evidence>
<dbReference type="SUPFAM" id="SSF46785">
    <property type="entry name" value="Winged helix' DNA-binding domain"/>
    <property type="match status" value="1"/>
</dbReference>
<dbReference type="Proteomes" id="UP000249377">
    <property type="component" value="Unassembled WGS sequence"/>
</dbReference>
<dbReference type="PROSITE" id="PS01117">
    <property type="entry name" value="HTH_MARR_1"/>
    <property type="match status" value="1"/>
</dbReference>
<evidence type="ECO:0000313" key="5">
    <source>
        <dbReference type="EMBL" id="RAQ29665.1"/>
    </source>
</evidence>
<protein>
    <submittedName>
        <fullName evidence="5">MarR family transcriptional regulator</fullName>
    </submittedName>
</protein>